<dbReference type="EMBL" id="JANPWB010000013">
    <property type="protein sequence ID" value="KAJ1106926.1"/>
    <property type="molecule type" value="Genomic_DNA"/>
</dbReference>
<protein>
    <submittedName>
        <fullName evidence="4">Uncharacterized protein</fullName>
    </submittedName>
</protein>
<evidence type="ECO:0000259" key="3">
    <source>
        <dbReference type="Pfam" id="PF23307"/>
    </source>
</evidence>
<proteinExistence type="predicted"/>
<keyword evidence="5" id="KW-1185">Reference proteome</keyword>
<dbReference type="InterPro" id="IPR011646">
    <property type="entry name" value="KAP_P-loop"/>
</dbReference>
<dbReference type="AlphaFoldDB" id="A0AAV7MT56"/>
<feature type="transmembrane region" description="Helical" evidence="1">
    <location>
        <begin position="265"/>
        <end position="289"/>
    </location>
</feature>
<comment type="caution">
    <text evidence="4">The sequence shown here is derived from an EMBL/GenBank/DDBJ whole genome shotgun (WGS) entry which is preliminary data.</text>
</comment>
<dbReference type="PANTHER" id="PTHR22674:SF8">
    <property type="entry name" value="KAP NTPASE DOMAIN-CONTAINING PROTEIN"/>
    <property type="match status" value="1"/>
</dbReference>
<feature type="domain" description="KAP NTPase" evidence="2">
    <location>
        <begin position="70"/>
        <end position="547"/>
    </location>
</feature>
<dbReference type="InterPro" id="IPR057092">
    <property type="entry name" value="SAM_KIDINS220"/>
</dbReference>
<keyword evidence="1" id="KW-1133">Transmembrane helix</keyword>
<organism evidence="4 5">
    <name type="scientific">Pleurodeles waltl</name>
    <name type="common">Iberian ribbed newt</name>
    <dbReference type="NCBI Taxonomy" id="8319"/>
    <lineage>
        <taxon>Eukaryota</taxon>
        <taxon>Metazoa</taxon>
        <taxon>Chordata</taxon>
        <taxon>Craniata</taxon>
        <taxon>Vertebrata</taxon>
        <taxon>Euteleostomi</taxon>
        <taxon>Amphibia</taxon>
        <taxon>Batrachia</taxon>
        <taxon>Caudata</taxon>
        <taxon>Salamandroidea</taxon>
        <taxon>Salamandridae</taxon>
        <taxon>Pleurodelinae</taxon>
        <taxon>Pleurodeles</taxon>
    </lineage>
</organism>
<gene>
    <name evidence="4" type="ORF">NDU88_004324</name>
</gene>
<keyword evidence="1" id="KW-0812">Transmembrane</keyword>
<dbReference type="Proteomes" id="UP001066276">
    <property type="component" value="Chromosome 9"/>
</dbReference>
<accession>A0AAV7MT56</accession>
<dbReference type="Pfam" id="PF23307">
    <property type="entry name" value="SAM_KIDINS220"/>
    <property type="match status" value="1"/>
</dbReference>
<keyword evidence="1" id="KW-0472">Membrane</keyword>
<name>A0AAV7MT56_PLEWA</name>
<evidence type="ECO:0000259" key="2">
    <source>
        <dbReference type="Pfam" id="PF07693"/>
    </source>
</evidence>
<evidence type="ECO:0000313" key="4">
    <source>
        <dbReference type="EMBL" id="KAJ1106926.1"/>
    </source>
</evidence>
<dbReference type="PANTHER" id="PTHR22674">
    <property type="entry name" value="NTPASE, KAP FAMILY P-LOOP DOMAIN-CONTAINING 1"/>
    <property type="match status" value="1"/>
</dbReference>
<evidence type="ECO:0000256" key="1">
    <source>
        <dbReference type="SAM" id="Phobius"/>
    </source>
</evidence>
<evidence type="ECO:0000313" key="5">
    <source>
        <dbReference type="Proteomes" id="UP001066276"/>
    </source>
</evidence>
<dbReference type="Pfam" id="PF07693">
    <property type="entry name" value="KAP_NTPase"/>
    <property type="match status" value="1"/>
</dbReference>
<sequence>MPCLSVEHRDPPGLVSTHAQYDKYFSEECRLLLFSSSPFADEDLESQRYRVHIVSVLAVRFLGFQTEDDVYCLALAKALYYVSTPVTVGFYAPWGRQKNSLLKKVRYYLCAETTKKENEEFQKSGQKTRDNSGRNLISLIFLMVFYRPVLTEYQKERKNFHYVFIHFSAWEYAGSDQLWAGLITTLCDGIENYFGIIPMSIYRVVGRKSAVIDAPLNKEWIAKKILFLPLWLATILVIVIGLAVGILLLVVGFPTGDGPGDLLSIFQSAGAAVVGVSAAGALRGVILVIKNMIINQRAQVERQMNRTDVSAQLGFMSSVKREVMTIIRFIKLMEIFQRKKIRVVLEITNLDKCAPDKVVGVLNAMNILLSDQDSPFISILAVDPRIVVDCVESSQYMKGMANNGYDFLNRIVTLPFSLPKMDCETKCHILRCFIECKEDLSSDPEEGEFRPNFKAAETPSMKPIIPYMSGNHIELSDIADNNDIPLIVTSSEYSGQSKMSAEKCHKTNNLIRKALEHLCNDSMKEYITDNVIHIRRIVNTIAITIRLMVRKVCKDAVDPKKVAEWVVLANQWPCRLSWVLQCIEDEQQQRSLDECSQGRGEDTSFENTLLWDVFDKSLEELDVLKKQIEKLLELDGDPQLFHKFLKCNFRVKDANFHLPFTINLDFSLKRQMELLRGSHSLLENKNSNRLTLLSVVNMTVDGVCKEMDKLGFKEENAQMYKKRLKQHNLNGRALVYSDNCEIKEALGMGLGEWTLFSMYFLGVLPQVTCHPTATSSTPSSGKQENNNLRAGSQENVLRSSLLSLSLSKEQLLGK</sequence>
<reference evidence="4" key="1">
    <citation type="journal article" date="2022" name="bioRxiv">
        <title>Sequencing and chromosome-scale assembly of the giantPleurodeles waltlgenome.</title>
        <authorList>
            <person name="Brown T."/>
            <person name="Elewa A."/>
            <person name="Iarovenko S."/>
            <person name="Subramanian E."/>
            <person name="Araus A.J."/>
            <person name="Petzold A."/>
            <person name="Susuki M."/>
            <person name="Suzuki K.-i.T."/>
            <person name="Hayashi T."/>
            <person name="Toyoda A."/>
            <person name="Oliveira C."/>
            <person name="Osipova E."/>
            <person name="Leigh N.D."/>
            <person name="Simon A."/>
            <person name="Yun M.H."/>
        </authorList>
    </citation>
    <scope>NUCLEOTIDE SEQUENCE</scope>
    <source>
        <strain evidence="4">20211129_DDA</strain>
        <tissue evidence="4">Liver</tissue>
    </source>
</reference>
<feature type="transmembrane region" description="Helical" evidence="1">
    <location>
        <begin position="225"/>
        <end position="253"/>
    </location>
</feature>
<dbReference type="InterPro" id="IPR052754">
    <property type="entry name" value="NTPase_KAP_P-loop"/>
</dbReference>
<feature type="domain" description="Kinase D-interacting substrate of 220 kDa-like SAM" evidence="3">
    <location>
        <begin position="695"/>
        <end position="760"/>
    </location>
</feature>